<reference evidence="2" key="1">
    <citation type="submission" date="2021-09" db="EMBL/GenBank/DDBJ databases">
        <authorList>
            <consortium name="AG Swart"/>
            <person name="Singh M."/>
            <person name="Singh A."/>
            <person name="Seah K."/>
            <person name="Emmerich C."/>
        </authorList>
    </citation>
    <scope>NUCLEOTIDE SEQUENCE</scope>
    <source>
        <strain evidence="2">ATCC30299</strain>
    </source>
</reference>
<comment type="caution">
    <text evidence="2">The sequence shown here is derived from an EMBL/GenBank/DDBJ whole genome shotgun (WGS) entry which is preliminary data.</text>
</comment>
<evidence type="ECO:0008006" key="4">
    <source>
        <dbReference type="Google" id="ProtNLM"/>
    </source>
</evidence>
<evidence type="ECO:0000313" key="3">
    <source>
        <dbReference type="Proteomes" id="UP001162131"/>
    </source>
</evidence>
<keyword evidence="3" id="KW-1185">Reference proteome</keyword>
<sequence length="69" mass="8309">MRDWLIFIITALLQKKSLLAAILLYTFMILKTKENLRQNYFFTHERAKCFLVTKDLFFQILKNVLNLIV</sequence>
<organism evidence="2 3">
    <name type="scientific">Blepharisma stoltei</name>
    <dbReference type="NCBI Taxonomy" id="1481888"/>
    <lineage>
        <taxon>Eukaryota</taxon>
        <taxon>Sar</taxon>
        <taxon>Alveolata</taxon>
        <taxon>Ciliophora</taxon>
        <taxon>Postciliodesmatophora</taxon>
        <taxon>Heterotrichea</taxon>
        <taxon>Heterotrichida</taxon>
        <taxon>Blepharismidae</taxon>
        <taxon>Blepharisma</taxon>
    </lineage>
</organism>
<keyword evidence="1" id="KW-0812">Transmembrane</keyword>
<dbReference type="AlphaFoldDB" id="A0AAU9JM91"/>
<gene>
    <name evidence="2" type="ORF">BSTOLATCC_MIC46387</name>
</gene>
<name>A0AAU9JM91_9CILI</name>
<accession>A0AAU9JM91</accession>
<proteinExistence type="predicted"/>
<keyword evidence="1" id="KW-1133">Transmembrane helix</keyword>
<dbReference type="Proteomes" id="UP001162131">
    <property type="component" value="Unassembled WGS sequence"/>
</dbReference>
<dbReference type="EMBL" id="CAJZBQ010000046">
    <property type="protein sequence ID" value="CAG9328381.1"/>
    <property type="molecule type" value="Genomic_DNA"/>
</dbReference>
<evidence type="ECO:0000256" key="1">
    <source>
        <dbReference type="SAM" id="Phobius"/>
    </source>
</evidence>
<evidence type="ECO:0000313" key="2">
    <source>
        <dbReference type="EMBL" id="CAG9328381.1"/>
    </source>
</evidence>
<protein>
    <recommendedName>
        <fullName evidence="4">ATP synthase F0 subunit 8</fullName>
    </recommendedName>
</protein>
<keyword evidence="1" id="KW-0472">Membrane</keyword>
<feature type="transmembrane region" description="Helical" evidence="1">
    <location>
        <begin position="6"/>
        <end position="30"/>
    </location>
</feature>